<dbReference type="AlphaFoldDB" id="A0A1R3J0R2"/>
<gene>
    <name evidence="1" type="ORF">CCACVL1_08397</name>
</gene>
<reference evidence="1 2" key="1">
    <citation type="submission" date="2013-09" db="EMBL/GenBank/DDBJ databases">
        <title>Corchorus capsularis genome sequencing.</title>
        <authorList>
            <person name="Alam M."/>
            <person name="Haque M.S."/>
            <person name="Islam M.S."/>
            <person name="Emdad E.M."/>
            <person name="Islam M.M."/>
            <person name="Ahmed B."/>
            <person name="Halim A."/>
            <person name="Hossen Q.M.M."/>
            <person name="Hossain M.Z."/>
            <person name="Ahmed R."/>
            <person name="Khan M.M."/>
            <person name="Islam R."/>
            <person name="Rashid M.M."/>
            <person name="Khan S.A."/>
            <person name="Rahman M.S."/>
            <person name="Alam M."/>
        </authorList>
    </citation>
    <scope>NUCLEOTIDE SEQUENCE [LARGE SCALE GENOMIC DNA]</scope>
    <source>
        <strain evidence="2">cv. CVL-1</strain>
        <tissue evidence="1">Whole seedling</tissue>
    </source>
</reference>
<name>A0A1R3J0R2_COCAP</name>
<sequence>MASTFGSLFVLVLQKLSFGKLSGIGLEFV</sequence>
<evidence type="ECO:0000313" key="2">
    <source>
        <dbReference type="Proteomes" id="UP000188268"/>
    </source>
</evidence>
<keyword evidence="2" id="KW-1185">Reference proteome</keyword>
<comment type="caution">
    <text evidence="1">The sequence shown here is derived from an EMBL/GenBank/DDBJ whole genome shotgun (WGS) entry which is preliminary data.</text>
</comment>
<organism evidence="1 2">
    <name type="scientific">Corchorus capsularis</name>
    <name type="common">Jute</name>
    <dbReference type="NCBI Taxonomy" id="210143"/>
    <lineage>
        <taxon>Eukaryota</taxon>
        <taxon>Viridiplantae</taxon>
        <taxon>Streptophyta</taxon>
        <taxon>Embryophyta</taxon>
        <taxon>Tracheophyta</taxon>
        <taxon>Spermatophyta</taxon>
        <taxon>Magnoliopsida</taxon>
        <taxon>eudicotyledons</taxon>
        <taxon>Gunneridae</taxon>
        <taxon>Pentapetalae</taxon>
        <taxon>rosids</taxon>
        <taxon>malvids</taxon>
        <taxon>Malvales</taxon>
        <taxon>Malvaceae</taxon>
        <taxon>Grewioideae</taxon>
        <taxon>Apeibeae</taxon>
        <taxon>Corchorus</taxon>
    </lineage>
</organism>
<dbReference type="Proteomes" id="UP000188268">
    <property type="component" value="Unassembled WGS sequence"/>
</dbReference>
<proteinExistence type="predicted"/>
<protein>
    <submittedName>
        <fullName evidence="1">Uncharacterized protein</fullName>
    </submittedName>
</protein>
<dbReference type="Gramene" id="OMO88429">
    <property type="protein sequence ID" value="OMO88429"/>
    <property type="gene ID" value="CCACVL1_08397"/>
</dbReference>
<dbReference type="EMBL" id="AWWV01009000">
    <property type="protein sequence ID" value="OMO88429.1"/>
    <property type="molecule type" value="Genomic_DNA"/>
</dbReference>
<evidence type="ECO:0000313" key="1">
    <source>
        <dbReference type="EMBL" id="OMO88429.1"/>
    </source>
</evidence>
<accession>A0A1R3J0R2</accession>